<accession>A0A9P7UUG8</accession>
<keyword evidence="1" id="KW-0812">Transmembrane</keyword>
<feature type="transmembrane region" description="Helical" evidence="1">
    <location>
        <begin position="157"/>
        <end position="190"/>
    </location>
</feature>
<dbReference type="Proteomes" id="UP001049176">
    <property type="component" value="Chromosome 3"/>
</dbReference>
<evidence type="ECO:0000313" key="4">
    <source>
        <dbReference type="Proteomes" id="UP001049176"/>
    </source>
</evidence>
<evidence type="ECO:0000313" key="3">
    <source>
        <dbReference type="EMBL" id="KAG7094518.1"/>
    </source>
</evidence>
<feature type="signal peptide" evidence="2">
    <location>
        <begin position="1"/>
        <end position="24"/>
    </location>
</feature>
<protein>
    <submittedName>
        <fullName evidence="3">Uncharacterized protein</fullName>
    </submittedName>
</protein>
<reference evidence="3" key="1">
    <citation type="journal article" date="2021" name="Genome Biol. Evol.">
        <title>The assembled and annotated genome of the fairy-ring fungus Marasmius oreades.</title>
        <authorList>
            <person name="Hiltunen M."/>
            <person name="Ament-Velasquez S.L."/>
            <person name="Johannesson H."/>
        </authorList>
    </citation>
    <scope>NUCLEOTIDE SEQUENCE</scope>
    <source>
        <strain evidence="3">03SP1</strain>
    </source>
</reference>
<organism evidence="3 4">
    <name type="scientific">Marasmius oreades</name>
    <name type="common">fairy-ring Marasmius</name>
    <dbReference type="NCBI Taxonomy" id="181124"/>
    <lineage>
        <taxon>Eukaryota</taxon>
        <taxon>Fungi</taxon>
        <taxon>Dikarya</taxon>
        <taxon>Basidiomycota</taxon>
        <taxon>Agaricomycotina</taxon>
        <taxon>Agaricomycetes</taxon>
        <taxon>Agaricomycetidae</taxon>
        <taxon>Agaricales</taxon>
        <taxon>Marasmiineae</taxon>
        <taxon>Marasmiaceae</taxon>
        <taxon>Marasmius</taxon>
    </lineage>
</organism>
<name>A0A9P7UUG8_9AGAR</name>
<proteinExistence type="predicted"/>
<dbReference type="AlphaFoldDB" id="A0A9P7UUG8"/>
<keyword evidence="4" id="KW-1185">Reference proteome</keyword>
<comment type="caution">
    <text evidence="3">The sequence shown here is derived from an EMBL/GenBank/DDBJ whole genome shotgun (WGS) entry which is preliminary data.</text>
</comment>
<dbReference type="GeneID" id="66074425"/>
<dbReference type="EMBL" id="CM032183">
    <property type="protein sequence ID" value="KAG7094518.1"/>
    <property type="molecule type" value="Genomic_DNA"/>
</dbReference>
<keyword evidence="1" id="KW-1133">Transmembrane helix</keyword>
<evidence type="ECO:0000256" key="1">
    <source>
        <dbReference type="SAM" id="Phobius"/>
    </source>
</evidence>
<feature type="chain" id="PRO_5040474401" evidence="2">
    <location>
        <begin position="25"/>
        <end position="213"/>
    </location>
</feature>
<feature type="transmembrane region" description="Helical" evidence="1">
    <location>
        <begin position="126"/>
        <end position="145"/>
    </location>
</feature>
<keyword evidence="2" id="KW-0732">Signal</keyword>
<keyword evidence="1" id="KW-0472">Membrane</keyword>
<gene>
    <name evidence="3" type="ORF">E1B28_005349</name>
</gene>
<dbReference type="RefSeq" id="XP_043010988.1">
    <property type="nucleotide sequence ID" value="XM_043149904.1"/>
</dbReference>
<dbReference type="KEGG" id="more:E1B28_005349"/>
<evidence type="ECO:0000256" key="2">
    <source>
        <dbReference type="SAM" id="SignalP"/>
    </source>
</evidence>
<sequence>MRSFTFFATLAAAALSLAAPLTNGYPDDSAVAVRGGDRTVPDVLVDLVAKVKVDLDPFHYITKDNCTYDNVAPVVVKVKVDIQLAIDECTSIITNHGVYGQDGDTPTGVLAVILSLGAKVLVSVDIAGLLAKLLIVICGALHLVIKVVAEVDKKVIFGLLVEVLVLVCALLKIVLGLLAGILACLLPLIIEIKVVVDLLGCHDIFAAIGIYLL</sequence>